<evidence type="ECO:0000313" key="2">
    <source>
        <dbReference type="Proteomes" id="UP000027586"/>
    </source>
</evidence>
<protein>
    <submittedName>
        <fullName evidence="1">Uncharacterized protein</fullName>
    </submittedName>
</protein>
<organism evidence="1 2">
    <name type="scientific">Lichtheimia corymbifera JMRC:FSU:9682</name>
    <dbReference type="NCBI Taxonomy" id="1263082"/>
    <lineage>
        <taxon>Eukaryota</taxon>
        <taxon>Fungi</taxon>
        <taxon>Fungi incertae sedis</taxon>
        <taxon>Mucoromycota</taxon>
        <taxon>Mucoromycotina</taxon>
        <taxon>Mucoromycetes</taxon>
        <taxon>Mucorales</taxon>
        <taxon>Lichtheimiaceae</taxon>
        <taxon>Lichtheimia</taxon>
    </lineage>
</organism>
<dbReference type="VEuPathDB" id="FungiDB:LCOR_05881.1"/>
<dbReference type="AlphaFoldDB" id="A0A068S0A3"/>
<dbReference type="Proteomes" id="UP000027586">
    <property type="component" value="Unassembled WGS sequence"/>
</dbReference>
<proteinExistence type="predicted"/>
<gene>
    <name evidence="1" type="ORF">LCOR_05881.1</name>
</gene>
<keyword evidence="2" id="KW-1185">Reference proteome</keyword>
<sequence length="106" mass="11823">MKGGVSNRTKLLVGVKRTLGASFTIVVAILTFTQCHHQPRRKKNSRGRPDSIWLVVTLGESENGHDDRETCTQGALHPDEQLCSIEDPTFHCRISSYGHLSVIHML</sequence>
<evidence type="ECO:0000313" key="1">
    <source>
        <dbReference type="EMBL" id="CDH54656.1"/>
    </source>
</evidence>
<name>A0A068S0A3_9FUNG</name>
<accession>A0A068S0A3</accession>
<reference evidence="1" key="1">
    <citation type="submission" date="2013-08" db="EMBL/GenBank/DDBJ databases">
        <title>Gene expansion shapes genome architecture in the human pathogen Lichtheimia corymbifera: an evolutionary genomics analysis in the ancient terrestrial Mucorales (Mucoromycotina).</title>
        <authorList>
            <person name="Schwartze V.U."/>
            <person name="Winter S."/>
            <person name="Shelest E."/>
            <person name="Marcet-Houben M."/>
            <person name="Horn F."/>
            <person name="Wehner S."/>
            <person name="Hoffmann K."/>
            <person name="Riege K."/>
            <person name="Sammeth M."/>
            <person name="Nowrousian M."/>
            <person name="Valiante V."/>
            <person name="Linde J."/>
            <person name="Jacobsen I.D."/>
            <person name="Marz M."/>
            <person name="Brakhage A.A."/>
            <person name="Gabaldon T."/>
            <person name="Bocker S."/>
            <person name="Voigt K."/>
        </authorList>
    </citation>
    <scope>NUCLEOTIDE SEQUENCE [LARGE SCALE GENOMIC DNA]</scope>
    <source>
        <strain evidence="1">FSU 9682</strain>
    </source>
</reference>
<comment type="caution">
    <text evidence="1">The sequence shown here is derived from an EMBL/GenBank/DDBJ whole genome shotgun (WGS) entry which is preliminary data.</text>
</comment>
<dbReference type="EMBL" id="CBTN010000024">
    <property type="protein sequence ID" value="CDH54656.1"/>
    <property type="molecule type" value="Genomic_DNA"/>
</dbReference>